<reference evidence="7" key="1">
    <citation type="submission" date="2016-05" db="EMBL/GenBank/DDBJ databases">
        <title>Comparative genomics of biotechnologically important yeasts.</title>
        <authorList>
            <consortium name="DOE Joint Genome Institute"/>
            <person name="Riley R."/>
            <person name="Haridas S."/>
            <person name="Wolfe K.H."/>
            <person name="Lopes M.R."/>
            <person name="Hittinger C.T."/>
            <person name="Goker M."/>
            <person name="Salamov A."/>
            <person name="Wisecaver J."/>
            <person name="Long T.M."/>
            <person name="Aerts A.L."/>
            <person name="Barry K."/>
            <person name="Choi C."/>
            <person name="Clum A."/>
            <person name="Coughlan A.Y."/>
            <person name="Deshpande S."/>
            <person name="Douglass A.P."/>
            <person name="Hanson S.J."/>
            <person name="Klenk H.-P."/>
            <person name="Labutti K."/>
            <person name="Lapidus A."/>
            <person name="Lindquist E."/>
            <person name="Lipzen A."/>
            <person name="Meier-Kolthoff J.P."/>
            <person name="Ohm R.A."/>
            <person name="Otillar R.P."/>
            <person name="Pangilinan J."/>
            <person name="Peng Y."/>
            <person name="Rokas A."/>
            <person name="Rosa C.A."/>
            <person name="Scheuner C."/>
            <person name="Sibirny A.A."/>
            <person name="Slot J.C."/>
            <person name="Stielow J.B."/>
            <person name="Sun H."/>
            <person name="Kurtzman C.P."/>
            <person name="Blackwell M."/>
            <person name="Grigoriev I.V."/>
            <person name="Jeffries T.W."/>
        </authorList>
    </citation>
    <scope>NUCLEOTIDE SEQUENCE [LARGE SCALE GENOMIC DNA]</scope>
    <source>
        <strain evidence="7">NRRL Y-2460</strain>
    </source>
</reference>
<dbReference type="GO" id="GO:0000398">
    <property type="term" value="P:mRNA splicing, via spliceosome"/>
    <property type="evidence" value="ECO:0007669"/>
    <property type="project" value="TreeGrafter"/>
</dbReference>
<dbReference type="InterPro" id="IPR006767">
    <property type="entry name" value="Cwf19-like_C_dom-2"/>
</dbReference>
<evidence type="ECO:0000259" key="4">
    <source>
        <dbReference type="Pfam" id="PF04676"/>
    </source>
</evidence>
<dbReference type="GO" id="GO:0071014">
    <property type="term" value="C:post-mRNA release spliceosomal complex"/>
    <property type="evidence" value="ECO:0007669"/>
    <property type="project" value="TreeGrafter"/>
</dbReference>
<dbReference type="STRING" id="669874.A0A1E4TNL9"/>
<dbReference type="SUPFAM" id="SSF54197">
    <property type="entry name" value="HIT-like"/>
    <property type="match status" value="1"/>
</dbReference>
<dbReference type="PANTHER" id="PTHR12072:SF5">
    <property type="entry name" value="CWF19-LIKE PROTEIN 2"/>
    <property type="match status" value="1"/>
</dbReference>
<protein>
    <recommendedName>
        <fullName evidence="8">Cwf19-like C-terminal domain-containing protein</fullName>
    </recommendedName>
</protein>
<evidence type="ECO:0000256" key="1">
    <source>
        <dbReference type="ARBA" id="ARBA00006795"/>
    </source>
</evidence>
<keyword evidence="7" id="KW-1185">Reference proteome</keyword>
<feature type="domain" description="Cwf19-like protein C-terminal" evidence="4">
    <location>
        <begin position="568"/>
        <end position="664"/>
    </location>
</feature>
<accession>A0A1E4TNL9</accession>
<feature type="region of interest" description="Disordered" evidence="3">
    <location>
        <begin position="1"/>
        <end position="90"/>
    </location>
</feature>
<feature type="compositionally biased region" description="Basic and acidic residues" evidence="3">
    <location>
        <begin position="1"/>
        <end position="21"/>
    </location>
</feature>
<gene>
    <name evidence="6" type="ORF">PACTADRAFT_82692</name>
</gene>
<evidence type="ECO:0000256" key="3">
    <source>
        <dbReference type="SAM" id="MobiDB-lite"/>
    </source>
</evidence>
<proteinExistence type="inferred from homology"/>
<keyword evidence="2" id="KW-0175">Coiled coil</keyword>
<organism evidence="6 7">
    <name type="scientific">Pachysolen tannophilus NRRL Y-2460</name>
    <dbReference type="NCBI Taxonomy" id="669874"/>
    <lineage>
        <taxon>Eukaryota</taxon>
        <taxon>Fungi</taxon>
        <taxon>Dikarya</taxon>
        <taxon>Ascomycota</taxon>
        <taxon>Saccharomycotina</taxon>
        <taxon>Pichiomycetes</taxon>
        <taxon>Pachysolenaceae</taxon>
        <taxon>Pachysolen</taxon>
    </lineage>
</organism>
<evidence type="ECO:0000313" key="7">
    <source>
        <dbReference type="Proteomes" id="UP000094236"/>
    </source>
</evidence>
<dbReference type="InterPro" id="IPR036265">
    <property type="entry name" value="HIT-like_sf"/>
</dbReference>
<feature type="coiled-coil region" evidence="2">
    <location>
        <begin position="308"/>
        <end position="374"/>
    </location>
</feature>
<evidence type="ECO:0000313" key="6">
    <source>
        <dbReference type="EMBL" id="ODV93353.1"/>
    </source>
</evidence>
<feature type="domain" description="Cwf19-like C-terminal" evidence="5">
    <location>
        <begin position="434"/>
        <end position="554"/>
    </location>
</feature>
<dbReference type="EMBL" id="KV454018">
    <property type="protein sequence ID" value="ODV93353.1"/>
    <property type="molecule type" value="Genomic_DNA"/>
</dbReference>
<name>A0A1E4TNL9_PACTA</name>
<feature type="compositionally biased region" description="Basic and acidic residues" evidence="3">
    <location>
        <begin position="59"/>
        <end position="75"/>
    </location>
</feature>
<dbReference type="OrthoDB" id="2113965at2759"/>
<dbReference type="Gene3D" id="3.30.428.10">
    <property type="entry name" value="HIT-like"/>
    <property type="match status" value="1"/>
</dbReference>
<evidence type="ECO:0000259" key="5">
    <source>
        <dbReference type="Pfam" id="PF04677"/>
    </source>
</evidence>
<dbReference type="Pfam" id="PF04677">
    <property type="entry name" value="CwfJ_C_1"/>
    <property type="match status" value="1"/>
</dbReference>
<dbReference type="AlphaFoldDB" id="A0A1E4TNL9"/>
<dbReference type="InterPro" id="IPR040194">
    <property type="entry name" value="Cwf19-like"/>
</dbReference>
<dbReference type="Proteomes" id="UP000094236">
    <property type="component" value="Unassembled WGS sequence"/>
</dbReference>
<evidence type="ECO:0008006" key="8">
    <source>
        <dbReference type="Google" id="ProtNLM"/>
    </source>
</evidence>
<sequence length="674" mass="78511">MVDERKPTKLRFKSSDGDRKFEKSKRHSSSSKLSSSSSHKRKNEQNRSRGDGHHHHNRLKEDQDLQKSKKIKSELNESESEEDDMDDYEFIEAGSTAIQLKGKNDILENNKNVTRDEWMISTGKQENFSFNKASTYDSNDKKENRFVIEKNLNDKGLKESVPSSKQSSVTVTKSKTKSQSRLFDVPYEFGDSGSSWRMMKLRRIYDQAKEAKKPVEIIALERYGNLLEFDIAREEEQELNDRLINPGKTYKLKPDGSFYNKREFVGDNTQSIANEDEQDAEQKEEEKAVVVVTQSDLNKAKSELIRAKLRKSLDLKELEKKFKILENTFKSQQKDTIIDKDENSGNSLRKRKIINNLHDNNDDNETSIEQMAAEERMTDNNSSIIMNEIKAIFKNKKFSADLDEQDDDLSNTSSSLLKNLNKGKISLKETKLEQLKEISKKLDSCKLCLENDIHNQLPIISIGSHFILIISPQPDLVPFATTLIPLRHIKNTLYLKDEEFKELKLFMETLSIFYFQKLNKTVIFYELCTNKNDHCRVMAVPLPTTFNKKLVSNFFKNGIIEISNDFKNQHRAIIDTSSKPYQSLIAKESPYFHVWFDLSGGMGHIIEEENEEWPKDKELFVRRIIGGMLELDKFDIEKRRRLFNGESKEKVKKFQKLWDDFDFTKKLDEMKNEN</sequence>
<evidence type="ECO:0000256" key="2">
    <source>
        <dbReference type="SAM" id="Coils"/>
    </source>
</evidence>
<dbReference type="Pfam" id="PF04676">
    <property type="entry name" value="CwfJ_C_2"/>
    <property type="match status" value="1"/>
</dbReference>
<dbReference type="PANTHER" id="PTHR12072">
    <property type="entry name" value="CWF19, CELL CYCLE CONTROL PROTEIN"/>
    <property type="match status" value="1"/>
</dbReference>
<dbReference type="InterPro" id="IPR006768">
    <property type="entry name" value="Cwf19-like_C_dom-1"/>
</dbReference>
<comment type="similarity">
    <text evidence="1">Belongs to the CWF19 family.</text>
</comment>
<feature type="compositionally biased region" description="Acidic residues" evidence="3">
    <location>
        <begin position="76"/>
        <end position="90"/>
    </location>
</feature>